<evidence type="ECO:0000256" key="3">
    <source>
        <dbReference type="RuleBase" id="RU003788"/>
    </source>
</evidence>
<reference evidence="4 5" key="1">
    <citation type="submission" date="2022-10" db="EMBL/GenBank/DDBJ databases">
        <title>Janthinobacterium sp. hw3 Genome sequencing.</title>
        <authorList>
            <person name="Park S."/>
        </authorList>
    </citation>
    <scope>NUCLEOTIDE SEQUENCE [LARGE SCALE GENOMIC DNA]</scope>
    <source>
        <strain evidence="5">hw3</strain>
    </source>
</reference>
<dbReference type="GO" id="GO:0016787">
    <property type="term" value="F:hydrolase activity"/>
    <property type="evidence" value="ECO:0007669"/>
    <property type="project" value="UniProtKB-KW"/>
</dbReference>
<comment type="catalytic activity">
    <reaction evidence="3">
        <text>Hydrolysis of (1-&gt;4)-beta-linkages between N-acetylmuramic acid and N-acetyl-D-glucosamine residues in a peptidoglycan and between N-acetyl-D-glucosamine residues in chitodextrins.</text>
        <dbReference type="EC" id="3.2.1.17"/>
    </reaction>
</comment>
<comment type="similarity">
    <text evidence="3">Belongs to the glycosyl hydrolase 24 family.</text>
</comment>
<evidence type="ECO:0000313" key="5">
    <source>
        <dbReference type="Proteomes" id="UP001221208"/>
    </source>
</evidence>
<comment type="caution">
    <text evidence="4">The sequence shown here is derived from an EMBL/GenBank/DDBJ whole genome shotgun (WGS) entry which is preliminary data.</text>
</comment>
<keyword evidence="1 3" id="KW-0929">Antimicrobial</keyword>
<gene>
    <name evidence="4" type="ORF">OIK44_16490</name>
</gene>
<evidence type="ECO:0000256" key="1">
    <source>
        <dbReference type="ARBA" id="ARBA00022529"/>
    </source>
</evidence>
<dbReference type="RefSeq" id="WP_273672212.1">
    <property type="nucleotide sequence ID" value="NZ_JAQQXR010000006.1"/>
</dbReference>
<dbReference type="PANTHER" id="PTHR38107:SF3">
    <property type="entry name" value="LYSOZYME RRRD-RELATED"/>
    <property type="match status" value="1"/>
</dbReference>
<dbReference type="Gene3D" id="1.10.530.40">
    <property type="match status" value="1"/>
</dbReference>
<dbReference type="SUPFAM" id="SSF53955">
    <property type="entry name" value="Lysozyme-like"/>
    <property type="match status" value="1"/>
</dbReference>
<dbReference type="Pfam" id="PF00959">
    <property type="entry name" value="Phage_lysozyme"/>
    <property type="match status" value="1"/>
</dbReference>
<dbReference type="InterPro" id="IPR023346">
    <property type="entry name" value="Lysozyme-like_dom_sf"/>
</dbReference>
<dbReference type="InterPro" id="IPR023347">
    <property type="entry name" value="Lysozyme_dom_sf"/>
</dbReference>
<dbReference type="EC" id="3.2.1.17" evidence="3"/>
<organism evidence="4 5">
    <name type="scientific">Janthinobacterium fluminis</name>
    <dbReference type="NCBI Taxonomy" id="2987524"/>
    <lineage>
        <taxon>Bacteria</taxon>
        <taxon>Pseudomonadati</taxon>
        <taxon>Pseudomonadota</taxon>
        <taxon>Betaproteobacteria</taxon>
        <taxon>Burkholderiales</taxon>
        <taxon>Oxalobacteraceae</taxon>
        <taxon>Janthinobacterium</taxon>
    </lineage>
</organism>
<sequence length="176" mass="19159">MLDVALTPPKVDNSKLSMSASAKLRMREREDPKAFYYDDGGRPGRGNCTWGIGILAHLGPCTSDELKKEVSATEIEASFASRVGEAERIVRRRVSKQALTQDQFDALVSFTYNSGGRGAAKVLAYVDDGNFKAAASGISGAIYMTIRTKKGSKRVIARGLIPRRAEESAPFRNSVR</sequence>
<keyword evidence="2 3" id="KW-0081">Bacteriolytic enzyme</keyword>
<dbReference type="InterPro" id="IPR051018">
    <property type="entry name" value="Bacteriophage_GH24"/>
</dbReference>
<evidence type="ECO:0000256" key="2">
    <source>
        <dbReference type="ARBA" id="ARBA00022638"/>
    </source>
</evidence>
<keyword evidence="3" id="KW-0326">Glycosidase</keyword>
<dbReference type="Proteomes" id="UP001221208">
    <property type="component" value="Unassembled WGS sequence"/>
</dbReference>
<accession>A0ABT5K2H2</accession>
<evidence type="ECO:0000313" key="4">
    <source>
        <dbReference type="EMBL" id="MDC8759181.1"/>
    </source>
</evidence>
<protein>
    <recommendedName>
        <fullName evidence="3">Lysozyme</fullName>
        <ecNumber evidence="3">3.2.1.17</ecNumber>
    </recommendedName>
</protein>
<keyword evidence="5" id="KW-1185">Reference proteome</keyword>
<dbReference type="PANTHER" id="PTHR38107">
    <property type="match status" value="1"/>
</dbReference>
<dbReference type="EMBL" id="JAQQXR010000006">
    <property type="protein sequence ID" value="MDC8759181.1"/>
    <property type="molecule type" value="Genomic_DNA"/>
</dbReference>
<name>A0ABT5K2H2_9BURK</name>
<keyword evidence="3 4" id="KW-0378">Hydrolase</keyword>
<proteinExistence type="inferred from homology"/>
<dbReference type="InterPro" id="IPR002196">
    <property type="entry name" value="Glyco_hydro_24"/>
</dbReference>